<feature type="domain" description="N-acetyltransferase" evidence="4">
    <location>
        <begin position="88"/>
        <end position="274"/>
    </location>
</feature>
<gene>
    <name evidence="5" type="ORF">GL279_07075</name>
</gene>
<dbReference type="GO" id="GO:0016747">
    <property type="term" value="F:acyltransferase activity, transferring groups other than amino-acyl groups"/>
    <property type="evidence" value="ECO:0007669"/>
    <property type="project" value="InterPro"/>
</dbReference>
<comment type="caution">
    <text evidence="5">The sequence shown here is derived from an EMBL/GenBank/DDBJ whole genome shotgun (WGS) entry which is preliminary data.</text>
</comment>
<sequence length="279" mass="29486">MVGSPSTLTQPSRSVVIGSGPGSGKRKTVSLMSVLARGIGSLSLVGGPRAGRKPDHRRGAPQGGLASARQSVKDGTRAGRRQGQGTDMQIRKARASDAPHLVRFINMAADDLPLHFWRKTAGPEGDPWALGAERAARETGNFSYQNAWLAEIDGAVGACLLGYPADEPGPIDPDTPPIFVPLLELEALAPGAWYLNVLATYDDFRGKGLGSALLAHAETVARAAGHASISLIAADTHRDALRLYAAKGYGEIARRPVVKDDWQVDANEWILFTKPVAGA</sequence>
<accession>A0A844H0H0</accession>
<dbReference type="InterPro" id="IPR016181">
    <property type="entry name" value="Acyl_CoA_acyltransferase"/>
</dbReference>
<evidence type="ECO:0000256" key="3">
    <source>
        <dbReference type="SAM" id="MobiDB-lite"/>
    </source>
</evidence>
<reference evidence="5 6" key="1">
    <citation type="submission" date="2019-11" db="EMBL/GenBank/DDBJ databases">
        <authorList>
            <person name="Dong K."/>
        </authorList>
    </citation>
    <scope>NUCLEOTIDE SEQUENCE [LARGE SCALE GENOMIC DNA]</scope>
    <source>
        <strain evidence="5 6">JCM 17370</strain>
    </source>
</reference>
<dbReference type="Gene3D" id="3.40.630.30">
    <property type="match status" value="1"/>
</dbReference>
<evidence type="ECO:0000256" key="2">
    <source>
        <dbReference type="ARBA" id="ARBA00023315"/>
    </source>
</evidence>
<keyword evidence="1 5" id="KW-0808">Transferase</keyword>
<feature type="region of interest" description="Disordered" evidence="3">
    <location>
        <begin position="44"/>
        <end position="90"/>
    </location>
</feature>
<dbReference type="AlphaFoldDB" id="A0A844H0H0"/>
<protein>
    <submittedName>
        <fullName evidence="5">GNAT family N-acetyltransferase</fullName>
    </submittedName>
</protein>
<dbReference type="InterPro" id="IPR000182">
    <property type="entry name" value="GNAT_dom"/>
</dbReference>
<dbReference type="SUPFAM" id="SSF55729">
    <property type="entry name" value="Acyl-CoA N-acyltransferases (Nat)"/>
    <property type="match status" value="1"/>
</dbReference>
<keyword evidence="2" id="KW-0012">Acyltransferase</keyword>
<evidence type="ECO:0000313" key="5">
    <source>
        <dbReference type="EMBL" id="MTH34359.1"/>
    </source>
</evidence>
<dbReference type="EMBL" id="WMIF01000007">
    <property type="protein sequence ID" value="MTH34359.1"/>
    <property type="molecule type" value="Genomic_DNA"/>
</dbReference>
<dbReference type="Pfam" id="PF00583">
    <property type="entry name" value="Acetyltransf_1"/>
    <property type="match status" value="1"/>
</dbReference>
<dbReference type="PANTHER" id="PTHR43877">
    <property type="entry name" value="AMINOALKYLPHOSPHONATE N-ACETYLTRANSFERASE-RELATED-RELATED"/>
    <property type="match status" value="1"/>
</dbReference>
<keyword evidence="6" id="KW-1185">Reference proteome</keyword>
<evidence type="ECO:0000313" key="6">
    <source>
        <dbReference type="Proteomes" id="UP000442533"/>
    </source>
</evidence>
<name>A0A844H0H0_9RHOB</name>
<feature type="region of interest" description="Disordered" evidence="3">
    <location>
        <begin position="1"/>
        <end position="26"/>
    </location>
</feature>
<organism evidence="5 6">
    <name type="scientific">Paracoccus limosus</name>
    <dbReference type="NCBI Taxonomy" id="913252"/>
    <lineage>
        <taxon>Bacteria</taxon>
        <taxon>Pseudomonadati</taxon>
        <taxon>Pseudomonadota</taxon>
        <taxon>Alphaproteobacteria</taxon>
        <taxon>Rhodobacterales</taxon>
        <taxon>Paracoccaceae</taxon>
        <taxon>Paracoccus</taxon>
    </lineage>
</organism>
<dbReference type="OrthoDB" id="9788924at2"/>
<proteinExistence type="predicted"/>
<dbReference type="PROSITE" id="PS51186">
    <property type="entry name" value="GNAT"/>
    <property type="match status" value="1"/>
</dbReference>
<dbReference type="Proteomes" id="UP000442533">
    <property type="component" value="Unassembled WGS sequence"/>
</dbReference>
<feature type="compositionally biased region" description="Polar residues" evidence="3">
    <location>
        <begin position="1"/>
        <end position="13"/>
    </location>
</feature>
<dbReference type="InterPro" id="IPR050832">
    <property type="entry name" value="Bact_Acetyltransf"/>
</dbReference>
<dbReference type="CDD" id="cd04301">
    <property type="entry name" value="NAT_SF"/>
    <property type="match status" value="1"/>
</dbReference>
<evidence type="ECO:0000259" key="4">
    <source>
        <dbReference type="PROSITE" id="PS51186"/>
    </source>
</evidence>
<evidence type="ECO:0000256" key="1">
    <source>
        <dbReference type="ARBA" id="ARBA00022679"/>
    </source>
</evidence>